<dbReference type="InterPro" id="IPR007543">
    <property type="entry name" value="LptD_C"/>
</dbReference>
<accession>A0ABV2BRK3</accession>
<dbReference type="InterPro" id="IPR020889">
    <property type="entry name" value="LipoPS_assembly_LptD"/>
</dbReference>
<reference evidence="1 2" key="1">
    <citation type="submission" date="2024-06" db="EMBL/GenBank/DDBJ databases">
        <authorList>
            <person name="Li F."/>
        </authorList>
    </citation>
    <scope>NUCLEOTIDE SEQUENCE [LARGE SCALE GENOMIC DNA]</scope>
    <source>
        <strain evidence="1 2">GXAS 311</strain>
    </source>
</reference>
<dbReference type="EMBL" id="JBEVCJ010000004">
    <property type="protein sequence ID" value="MET1254553.1"/>
    <property type="molecule type" value="Genomic_DNA"/>
</dbReference>
<comment type="caution">
    <text evidence="1">The sequence shown here is derived from an EMBL/GenBank/DDBJ whole genome shotgun (WGS) entry which is preliminary data.</text>
</comment>
<dbReference type="HAMAP" id="MF_01411">
    <property type="entry name" value="LPS_assembly_LptD"/>
    <property type="match status" value="1"/>
</dbReference>
<sequence>MKKIIKLIFRQVYSKQIHIKQVHAKLLVGMLLYCGILHPGAAINATESSAKSSDATAEVNLNDTDFPYFQSRFVELPADFSSFGQCQSNNSVNSSVIFDSSMPKPQPRREIPNSLLLQDDNKNIQRFTKILADSVPQMGNGQSVFKGNLKIINADYLIRTQEIQIDHQRQQTIAKSGVSLESFNTLFVADSLIKSDKNQSITINDARFYLFSNQANGQADTIYAVPGETIELKELTFSTCPVNNQSWQLSTGEMVINQEEGRGQAWHSVLKIEDFPVFYFPYVSFPIDDRRKSGLLSPRFKMSDDDGLDYAQPIYWNIAPWIDATFLPRYIEKRGEQLGTEVRWLTQRFESDLYLEWMEQDRLYDTASITKSEERWLGRINSKARFNSNWSLQMSAKRVSDDDYLRDFSSGLGLANQTRLTSQLNLAYQDEIWQMNWFLLTHQSLIGDESYRYLPSWQISADHLSDNGIRWQLDSEITQFSHKDVKQIEGIRAHLSPTISYPMQQSWGYLIPKVAFQASRYEQQDQLTDDKQTLSRHLPVVSLDSGIYLDRHYTMGESHYTYALEPRLKYTYIPYRNQQAINVFDTTLPDFTLYQLWQENRYSGIDRIGDTEQLSVALGNRILNNSHGAEIARLTLGRIYYLADRKAQLANGFIQTEQQSPWLAELEYQIGATLSLRSQVQWDDTTNQTQRAQIQINFEPKDNQIVNLTHRYRDVDGKTNEELDLSFAWPINDKWRILGRWYSDLEQDQTIERLFGVEYSSCCWAIRLVSQKYLNTQLDAMGTPTLVDRARYNDGIHLQFVFKGLGSTGQSGLQEVIADSIPGYQDPFLSR</sequence>
<dbReference type="Pfam" id="PF04453">
    <property type="entry name" value="LptD"/>
    <property type="match status" value="1"/>
</dbReference>
<dbReference type="InterPro" id="IPR050218">
    <property type="entry name" value="LptD"/>
</dbReference>
<dbReference type="PANTHER" id="PTHR30189">
    <property type="entry name" value="LPS-ASSEMBLY PROTEIN"/>
    <property type="match status" value="1"/>
</dbReference>
<name>A0ABV2BRK3_9GAMM</name>
<proteinExistence type="inferred from homology"/>
<evidence type="ECO:0000313" key="2">
    <source>
        <dbReference type="Proteomes" id="UP001548189"/>
    </source>
</evidence>
<evidence type="ECO:0000313" key="1">
    <source>
        <dbReference type="EMBL" id="MET1254553.1"/>
    </source>
</evidence>
<gene>
    <name evidence="1" type="ORF">ABVT43_05385</name>
</gene>
<dbReference type="Proteomes" id="UP001548189">
    <property type="component" value="Unassembled WGS sequence"/>
</dbReference>
<keyword evidence="2" id="KW-1185">Reference proteome</keyword>
<protein>
    <submittedName>
        <fullName evidence="1">LPS-assembly protein LptD</fullName>
    </submittedName>
</protein>
<organism evidence="1 2">
    <name type="scientific">Aliikangiella maris</name>
    <dbReference type="NCBI Taxonomy" id="3162458"/>
    <lineage>
        <taxon>Bacteria</taxon>
        <taxon>Pseudomonadati</taxon>
        <taxon>Pseudomonadota</taxon>
        <taxon>Gammaproteobacteria</taxon>
        <taxon>Oceanospirillales</taxon>
        <taxon>Pleioneaceae</taxon>
        <taxon>Aliikangiella</taxon>
    </lineage>
</organism>
<dbReference type="PANTHER" id="PTHR30189:SF1">
    <property type="entry name" value="LPS-ASSEMBLY PROTEIN LPTD"/>
    <property type="match status" value="1"/>
</dbReference>